<dbReference type="InterPro" id="IPR029056">
    <property type="entry name" value="Ribokinase-like"/>
</dbReference>
<dbReference type="Proteomes" id="UP000809273">
    <property type="component" value="Unassembled WGS sequence"/>
</dbReference>
<evidence type="ECO:0000256" key="2">
    <source>
        <dbReference type="ARBA" id="ARBA00012135"/>
    </source>
</evidence>
<dbReference type="AlphaFoldDB" id="A0A9D8PPI5"/>
<dbReference type="FunFam" id="3.40.1190.20:FF:000003">
    <property type="entry name" value="Phosphomethylpyrimidine kinase ThiD"/>
    <property type="match status" value="1"/>
</dbReference>
<keyword evidence="4" id="KW-0547">Nucleotide-binding</keyword>
<protein>
    <recommendedName>
        <fullName evidence="2">hydroxymethylpyrimidine kinase</fullName>
        <ecNumber evidence="2">2.7.1.49</ecNumber>
    </recommendedName>
</protein>
<dbReference type="InterPro" id="IPR004399">
    <property type="entry name" value="HMP/HMP-P_kinase_dom"/>
</dbReference>
<proteinExistence type="predicted"/>
<dbReference type="PANTHER" id="PTHR20858">
    <property type="entry name" value="PHOSPHOMETHYLPYRIMIDINE KINASE"/>
    <property type="match status" value="1"/>
</dbReference>
<dbReference type="CDD" id="cd01169">
    <property type="entry name" value="HMPP_kinase"/>
    <property type="match status" value="1"/>
</dbReference>
<reference evidence="9" key="2">
    <citation type="submission" date="2021-01" db="EMBL/GenBank/DDBJ databases">
        <authorList>
            <person name="Hahn C.R."/>
            <person name="Youssef N.H."/>
            <person name="Elshahed M."/>
        </authorList>
    </citation>
    <scope>NUCLEOTIDE SEQUENCE</scope>
    <source>
        <strain evidence="9">Zod_Metabat.24</strain>
    </source>
</reference>
<accession>A0A9D8PPI5</accession>
<evidence type="ECO:0000256" key="4">
    <source>
        <dbReference type="ARBA" id="ARBA00022741"/>
    </source>
</evidence>
<evidence type="ECO:0000259" key="7">
    <source>
        <dbReference type="Pfam" id="PF08543"/>
    </source>
</evidence>
<dbReference type="SUPFAM" id="SSF53639">
    <property type="entry name" value="AraD/HMP-PK domain-like"/>
    <property type="match status" value="1"/>
</dbReference>
<dbReference type="InterPro" id="IPR013749">
    <property type="entry name" value="PM/HMP-P_kinase-1"/>
</dbReference>
<dbReference type="InterPro" id="IPR019293">
    <property type="entry name" value="ThiN"/>
</dbReference>
<sequence length="445" mass="46795">MNDPVKVLTIAGTDSGGGAGVQADLKTITALGGYGMSVICALTAQNTVGVQAIHDVPLDFIEAQFDSVMKDIGADGAKTGMLASSVVVRTVVKKVKEYKIERLVVDPVMVAKSGDPLLSEDGIKAVSEEMIPLAMVVTPNIPEAEVLSGIKIEGVDSMKRAAEIIAGLGARNVVVKGGHLEGEAVDVLFNGAEFTLFPKERVETKNTHGTGCTFSAAIATGLASGMDVSSAVKQAELYIDTAIRFSLNVGRGHGPTNHMAWFLRDSERYGVIEELKRGAGTLVQKNIAPLIPEVQSNLGYALPYAVKHDHVAAFPARIIKAGGGVLVPVSPEFGASIHIANIILTAMRYDPGLRSAMNIRFGEDLIKKANDRGLAVASFSRADEPEDVKDAEGSSLAWGVSKVLSETGGTPDLIYDRGDVGKEPMIRVLGKNPGDVVGKVLGLLD</sequence>
<comment type="pathway">
    <text evidence="1">Cofactor biosynthesis; thiamine diphosphate biosynthesis.</text>
</comment>
<dbReference type="GO" id="GO:0008972">
    <property type="term" value="F:phosphomethylpyrimidine kinase activity"/>
    <property type="evidence" value="ECO:0007669"/>
    <property type="project" value="InterPro"/>
</dbReference>
<dbReference type="Gene3D" id="3.40.225.10">
    <property type="entry name" value="Class II aldolase/adducin N-terminal domain"/>
    <property type="match status" value="1"/>
</dbReference>
<evidence type="ECO:0000313" key="9">
    <source>
        <dbReference type="EMBL" id="MBN1574339.1"/>
    </source>
</evidence>
<dbReference type="InterPro" id="IPR036409">
    <property type="entry name" value="Aldolase_II/adducin_N_sf"/>
</dbReference>
<feature type="domain" description="Pyridoxamine kinase/Phosphomethylpyrimidine kinase" evidence="7">
    <location>
        <begin position="14"/>
        <end position="257"/>
    </location>
</feature>
<reference evidence="9" key="1">
    <citation type="journal article" date="2021" name="Environ. Microbiol.">
        <title>Genomic characterization of three novel Desulfobacterota classes expand the metabolic and phylogenetic diversity of the phylum.</title>
        <authorList>
            <person name="Murphy C.L."/>
            <person name="Biggerstaff J."/>
            <person name="Eichhorn A."/>
            <person name="Ewing E."/>
            <person name="Shahan R."/>
            <person name="Soriano D."/>
            <person name="Stewart S."/>
            <person name="VanMol K."/>
            <person name="Walker R."/>
            <person name="Walters P."/>
            <person name="Elshahed M.S."/>
            <person name="Youssef N.H."/>
        </authorList>
    </citation>
    <scope>NUCLEOTIDE SEQUENCE</scope>
    <source>
        <strain evidence="9">Zod_Metabat.24</strain>
    </source>
</reference>
<gene>
    <name evidence="9" type="primary">thiD</name>
    <name evidence="9" type="ORF">JW984_14160</name>
</gene>
<comment type="caution">
    <text evidence="9">The sequence shown here is derived from an EMBL/GenBank/DDBJ whole genome shotgun (WGS) entry which is preliminary data.</text>
</comment>
<evidence type="ECO:0000259" key="8">
    <source>
        <dbReference type="Pfam" id="PF10120"/>
    </source>
</evidence>
<dbReference type="EMBL" id="JAFGIX010000074">
    <property type="protein sequence ID" value="MBN1574339.1"/>
    <property type="molecule type" value="Genomic_DNA"/>
</dbReference>
<feature type="domain" description="Thiamine-phosphate synthase ThiN" evidence="8">
    <location>
        <begin position="274"/>
        <end position="440"/>
    </location>
</feature>
<dbReference type="GO" id="GO:0005829">
    <property type="term" value="C:cytosol"/>
    <property type="evidence" value="ECO:0007669"/>
    <property type="project" value="TreeGrafter"/>
</dbReference>
<dbReference type="SUPFAM" id="SSF53613">
    <property type="entry name" value="Ribokinase-like"/>
    <property type="match status" value="1"/>
</dbReference>
<evidence type="ECO:0000313" key="10">
    <source>
        <dbReference type="Proteomes" id="UP000809273"/>
    </source>
</evidence>
<dbReference type="Pfam" id="PF10120">
    <property type="entry name" value="ThiN"/>
    <property type="match status" value="1"/>
</dbReference>
<evidence type="ECO:0000256" key="5">
    <source>
        <dbReference type="ARBA" id="ARBA00022777"/>
    </source>
</evidence>
<dbReference type="Pfam" id="PF08543">
    <property type="entry name" value="Phos_pyr_kin"/>
    <property type="match status" value="1"/>
</dbReference>
<evidence type="ECO:0000256" key="3">
    <source>
        <dbReference type="ARBA" id="ARBA00022679"/>
    </source>
</evidence>
<keyword evidence="5 9" id="KW-0418">Kinase</keyword>
<keyword evidence="6" id="KW-0067">ATP-binding</keyword>
<organism evidence="9 10">
    <name type="scientific">Candidatus Zymogenus saltonus</name>
    <dbReference type="NCBI Taxonomy" id="2844893"/>
    <lineage>
        <taxon>Bacteria</taxon>
        <taxon>Deltaproteobacteria</taxon>
        <taxon>Candidatus Zymogenia</taxon>
        <taxon>Candidatus Zymogeniales</taxon>
        <taxon>Candidatus Zymogenaceae</taxon>
        <taxon>Candidatus Zymogenus</taxon>
    </lineage>
</organism>
<dbReference type="GO" id="GO:0008902">
    <property type="term" value="F:hydroxymethylpyrimidine kinase activity"/>
    <property type="evidence" value="ECO:0007669"/>
    <property type="project" value="UniProtKB-EC"/>
</dbReference>
<keyword evidence="3 9" id="KW-0808">Transferase</keyword>
<dbReference type="PANTHER" id="PTHR20858:SF17">
    <property type="entry name" value="HYDROXYMETHYLPYRIMIDINE_PHOSPHOMETHYLPYRIMIDINE KINASE THI20-RELATED"/>
    <property type="match status" value="1"/>
</dbReference>
<dbReference type="Gene3D" id="3.40.1190.20">
    <property type="match status" value="1"/>
</dbReference>
<evidence type="ECO:0000256" key="1">
    <source>
        <dbReference type="ARBA" id="ARBA00004948"/>
    </source>
</evidence>
<evidence type="ECO:0000256" key="6">
    <source>
        <dbReference type="ARBA" id="ARBA00022840"/>
    </source>
</evidence>
<dbReference type="NCBIfam" id="TIGR00097">
    <property type="entry name" value="HMP-P_kinase"/>
    <property type="match status" value="1"/>
</dbReference>
<dbReference type="EC" id="2.7.1.49" evidence="2"/>
<dbReference type="GO" id="GO:0009228">
    <property type="term" value="P:thiamine biosynthetic process"/>
    <property type="evidence" value="ECO:0007669"/>
    <property type="project" value="InterPro"/>
</dbReference>
<dbReference type="GO" id="GO:0005524">
    <property type="term" value="F:ATP binding"/>
    <property type="evidence" value="ECO:0007669"/>
    <property type="project" value="UniProtKB-KW"/>
</dbReference>
<name>A0A9D8PPI5_9DELT</name>